<dbReference type="EMBL" id="CP020715">
    <property type="protein sequence ID" value="ARJ03856.1"/>
    <property type="molecule type" value="Genomic_DNA"/>
</dbReference>
<evidence type="ECO:0000313" key="6">
    <source>
        <dbReference type="Proteomes" id="UP000192775"/>
    </source>
</evidence>
<accession>A0A1X9LF69</accession>
<feature type="signal peptide" evidence="2">
    <location>
        <begin position="1"/>
        <end position="21"/>
    </location>
</feature>
<name>A0A1X9LF69_9MICO</name>
<dbReference type="SMART" id="SM00710">
    <property type="entry name" value="PbH1"/>
    <property type="match status" value="5"/>
</dbReference>
<keyword evidence="6" id="KW-1185">Reference proteome</keyword>
<gene>
    <name evidence="5" type="ORF">B5808_00365</name>
</gene>
<dbReference type="SUPFAM" id="SSF51126">
    <property type="entry name" value="Pectin lyase-like"/>
    <property type="match status" value="1"/>
</dbReference>
<dbReference type="Pfam" id="PF06439">
    <property type="entry name" value="3keto-disac_hyd"/>
    <property type="match status" value="1"/>
</dbReference>
<feature type="chain" id="PRO_5012101089" description="Right handed beta helix domain-containing protein" evidence="2">
    <location>
        <begin position="22"/>
        <end position="685"/>
    </location>
</feature>
<reference evidence="5 6" key="1">
    <citation type="submission" date="2017-04" db="EMBL/GenBank/DDBJ databases">
        <authorList>
            <person name="Afonso C.L."/>
            <person name="Miller P.J."/>
            <person name="Scott M.A."/>
            <person name="Spackman E."/>
            <person name="Goraichik I."/>
            <person name="Dimitrov K.M."/>
            <person name="Suarez D.L."/>
            <person name="Swayne D.E."/>
        </authorList>
    </citation>
    <scope>NUCLEOTIDE SEQUENCE [LARGE SCALE GENOMIC DNA]</scope>
    <source>
        <strain evidence="6">XA(T)</strain>
    </source>
</reference>
<dbReference type="InterPro" id="IPR010496">
    <property type="entry name" value="AL/BT2_dom"/>
</dbReference>
<proteinExistence type="predicted"/>
<feature type="domain" description="Right handed beta helix" evidence="4">
    <location>
        <begin position="114"/>
        <end position="271"/>
    </location>
</feature>
<dbReference type="InterPro" id="IPR039448">
    <property type="entry name" value="Beta_helix"/>
</dbReference>
<feature type="region of interest" description="Disordered" evidence="1">
    <location>
        <begin position="473"/>
        <end position="512"/>
    </location>
</feature>
<dbReference type="GO" id="GO:0016787">
    <property type="term" value="F:hydrolase activity"/>
    <property type="evidence" value="ECO:0007669"/>
    <property type="project" value="InterPro"/>
</dbReference>
<dbReference type="KEGG" id="cphy:B5808_00365"/>
<dbReference type="Pfam" id="PF13229">
    <property type="entry name" value="Beta_helix"/>
    <property type="match status" value="1"/>
</dbReference>
<evidence type="ECO:0008006" key="7">
    <source>
        <dbReference type="Google" id="ProtNLM"/>
    </source>
</evidence>
<dbReference type="InterPro" id="IPR006626">
    <property type="entry name" value="PbH1"/>
</dbReference>
<keyword evidence="2" id="KW-0732">Signal</keyword>
<dbReference type="AlphaFoldDB" id="A0A1X9LF69"/>
<organism evidence="5 6">
    <name type="scientific">Cnuibacter physcomitrellae</name>
    <dbReference type="NCBI Taxonomy" id="1619308"/>
    <lineage>
        <taxon>Bacteria</taxon>
        <taxon>Bacillati</taxon>
        <taxon>Actinomycetota</taxon>
        <taxon>Actinomycetes</taxon>
        <taxon>Micrococcales</taxon>
        <taxon>Microbacteriaceae</taxon>
        <taxon>Cnuibacter</taxon>
    </lineage>
</organism>
<dbReference type="Proteomes" id="UP000192775">
    <property type="component" value="Chromosome"/>
</dbReference>
<evidence type="ECO:0000256" key="2">
    <source>
        <dbReference type="SAM" id="SignalP"/>
    </source>
</evidence>
<dbReference type="Gene3D" id="2.60.120.560">
    <property type="entry name" value="Exo-inulinase, domain 1"/>
    <property type="match status" value="1"/>
</dbReference>
<dbReference type="Gene3D" id="2.160.20.10">
    <property type="entry name" value="Single-stranded right-handed beta-helix, Pectin lyase-like"/>
    <property type="match status" value="1"/>
</dbReference>
<evidence type="ECO:0000313" key="5">
    <source>
        <dbReference type="EMBL" id="ARJ03856.1"/>
    </source>
</evidence>
<dbReference type="InterPro" id="IPR012334">
    <property type="entry name" value="Pectin_lyas_fold"/>
</dbReference>
<sequence>MTALALAAGVLVATPAPAAHAAGTTYYVDATGGSDTNTGTSESAAWKSLAKVNALTASAGDRILLKAGSTWTNQYLDLKGSGSPTAPVLVGRYGTGAKPRIDFGNTSVGGEGFGVRVTNGSWWTISDLEITSGQQPTSLRRNGILILGAGSGGGAFSGITILNNDIHDVFGKDRRTGGINLHARQSAASDPESTWDGVLIQGNTVDNVADTGIQTMTDAFLAGSSWVHTHDAFTNVVIRGNTVTRIHRDGILVRAGVGPLVEYNTTDRIGKYTTVDTSVVTYLPAVSVVAAQWAYYTSGAVFQYNEASRTRRIDGDGQPWDFDVEVTDSVYQYNYSHDNEGGTLLMMDHTADNVFRYNISQNDLDRSGGAFSIPFGGGALTVYNNTFYRSAGQTGLLTTSNSAGVATHTNNVFVNAASGTYAVGGGAVYSNNTFFGANSSAAPHTGKLTSDPLLAAPGTATSIADAAAAYTLGSTSPSRDSGATITSNGGLDFSGRQVPQGSGPDRGAVEGSPASILSSETFESGGFGGWAAVTGTWTVGGQPGALRQASTSGEAIATTGSTAWTDYTLSARMAVGTANGNAGVLLRYTDSSNFLLLRVNLATSALELYSKVAGTLTLVASAPVSVPTGRLVSLRADVRGSTVTGWLNGSPLLTWTNPVAQLTAGKVGVRTASSAAVFDEVVVRG</sequence>
<evidence type="ECO:0000259" key="4">
    <source>
        <dbReference type="Pfam" id="PF13229"/>
    </source>
</evidence>
<feature type="compositionally biased region" description="Polar residues" evidence="1">
    <location>
        <begin position="473"/>
        <end position="489"/>
    </location>
</feature>
<dbReference type="InterPro" id="IPR011050">
    <property type="entry name" value="Pectin_lyase_fold/virulence"/>
</dbReference>
<evidence type="ECO:0000256" key="1">
    <source>
        <dbReference type="SAM" id="MobiDB-lite"/>
    </source>
</evidence>
<evidence type="ECO:0000259" key="3">
    <source>
        <dbReference type="Pfam" id="PF06439"/>
    </source>
</evidence>
<protein>
    <recommendedName>
        <fullName evidence="7">Right handed beta helix domain-containing protein</fullName>
    </recommendedName>
</protein>
<feature type="domain" description="3-keto-alpha-glucoside-1,2-lyase/3-keto-2-hydroxy-glucal hydratase" evidence="3">
    <location>
        <begin position="522"/>
        <end position="683"/>
    </location>
</feature>
<dbReference type="STRING" id="1619308.B5808_00365"/>